<keyword evidence="1" id="KW-0812">Transmembrane</keyword>
<keyword evidence="1" id="KW-1133">Transmembrane helix</keyword>
<evidence type="ECO:0000313" key="2">
    <source>
        <dbReference type="EMBL" id="MEE4542505.1"/>
    </source>
</evidence>
<accession>A0ABU7P9L5</accession>
<proteinExistence type="predicted"/>
<evidence type="ECO:0000256" key="1">
    <source>
        <dbReference type="SAM" id="Phobius"/>
    </source>
</evidence>
<feature type="transmembrane region" description="Helical" evidence="1">
    <location>
        <begin position="7"/>
        <end position="27"/>
    </location>
</feature>
<name>A0ABU7P9L5_9ACTN</name>
<keyword evidence="3" id="KW-1185">Reference proteome</keyword>
<organism evidence="2 3">
    <name type="scientific">Actinacidiphila polyblastidii</name>
    <dbReference type="NCBI Taxonomy" id="3110430"/>
    <lineage>
        <taxon>Bacteria</taxon>
        <taxon>Bacillati</taxon>
        <taxon>Actinomycetota</taxon>
        <taxon>Actinomycetes</taxon>
        <taxon>Kitasatosporales</taxon>
        <taxon>Streptomycetaceae</taxon>
        <taxon>Actinacidiphila</taxon>
    </lineage>
</organism>
<dbReference type="Proteomes" id="UP001344658">
    <property type="component" value="Unassembled WGS sequence"/>
</dbReference>
<sequence length="60" mass="6114">MGDDRIANLLLIAGVPPLLAGGSWLLLGTHTASGPAALAAGLGWASVCFSQAARMLARRR</sequence>
<evidence type="ECO:0000313" key="3">
    <source>
        <dbReference type="Proteomes" id="UP001344658"/>
    </source>
</evidence>
<gene>
    <name evidence="2" type="ORF">V2S66_11080</name>
</gene>
<feature type="transmembrane region" description="Helical" evidence="1">
    <location>
        <begin position="33"/>
        <end position="53"/>
    </location>
</feature>
<dbReference type="EMBL" id="JAZEWV010000007">
    <property type="protein sequence ID" value="MEE4542505.1"/>
    <property type="molecule type" value="Genomic_DNA"/>
</dbReference>
<reference evidence="2 3" key="1">
    <citation type="submission" date="2023-12" db="EMBL/GenBank/DDBJ databases">
        <title>Streptomyces sp. V4-01.</title>
        <authorList>
            <person name="Somphong A."/>
            <person name="Phongsopitanun W."/>
        </authorList>
    </citation>
    <scope>NUCLEOTIDE SEQUENCE [LARGE SCALE GENOMIC DNA]</scope>
    <source>
        <strain evidence="2 3">V4-01</strain>
    </source>
</reference>
<keyword evidence="1" id="KW-0472">Membrane</keyword>
<comment type="caution">
    <text evidence="2">The sequence shown here is derived from an EMBL/GenBank/DDBJ whole genome shotgun (WGS) entry which is preliminary data.</text>
</comment>
<protein>
    <submittedName>
        <fullName evidence="2">Uncharacterized protein</fullName>
    </submittedName>
</protein>
<dbReference type="RefSeq" id="WP_330794442.1">
    <property type="nucleotide sequence ID" value="NZ_JAZEWV010000007.1"/>
</dbReference>